<evidence type="ECO:0000256" key="1">
    <source>
        <dbReference type="ARBA" id="ARBA00022598"/>
    </source>
</evidence>
<dbReference type="eggNOG" id="COG2232">
    <property type="taxonomic scope" value="Bacteria"/>
</dbReference>
<dbReference type="InterPro" id="IPR036412">
    <property type="entry name" value="HAD-like_sf"/>
</dbReference>
<dbReference type="Gene3D" id="3.40.50.20">
    <property type="match status" value="1"/>
</dbReference>
<dbReference type="PANTHER" id="PTHR43585:SF2">
    <property type="entry name" value="ATP-GRASP ENZYME FSQD"/>
    <property type="match status" value="1"/>
</dbReference>
<dbReference type="RefSeq" id="WP_015327846.1">
    <property type="nucleotide sequence ID" value="NC_019978.1"/>
</dbReference>
<dbReference type="GO" id="GO:0016874">
    <property type="term" value="F:ligase activity"/>
    <property type="evidence" value="ECO:0007669"/>
    <property type="project" value="UniProtKB-KW"/>
</dbReference>
<proteinExistence type="predicted"/>
<dbReference type="PROSITE" id="PS50975">
    <property type="entry name" value="ATP_GRASP"/>
    <property type="match status" value="1"/>
</dbReference>
<keyword evidence="2 4" id="KW-0547">Nucleotide-binding</keyword>
<evidence type="ECO:0000313" key="6">
    <source>
        <dbReference type="EMBL" id="AGB42132.1"/>
    </source>
</evidence>
<accession>L0K9Z2</accession>
<evidence type="ECO:0000313" key="7">
    <source>
        <dbReference type="Proteomes" id="UP000010880"/>
    </source>
</evidence>
<dbReference type="InterPro" id="IPR023214">
    <property type="entry name" value="HAD_sf"/>
</dbReference>
<feature type="domain" description="ATP-grasp" evidence="5">
    <location>
        <begin position="93"/>
        <end position="285"/>
    </location>
</feature>
<keyword evidence="1" id="KW-0436">Ligase</keyword>
<dbReference type="InterPro" id="IPR052032">
    <property type="entry name" value="ATP-dep_AA_Ligase"/>
</dbReference>
<reference evidence="7" key="1">
    <citation type="submission" date="2012-02" db="EMBL/GenBank/DDBJ databases">
        <title>The complete genome of Halobacteroides halobius DSM 5150.</title>
        <authorList>
            <person name="Lucas S."/>
            <person name="Copeland A."/>
            <person name="Lapidus A."/>
            <person name="Glavina del Rio T."/>
            <person name="Dalin E."/>
            <person name="Tice H."/>
            <person name="Bruce D."/>
            <person name="Goodwin L."/>
            <person name="Pitluck S."/>
            <person name="Peters L."/>
            <person name="Mikhailova N."/>
            <person name="Gu W."/>
            <person name="Kyrpides N."/>
            <person name="Mavromatis K."/>
            <person name="Ivanova N."/>
            <person name="Brettin T."/>
            <person name="Detter J.C."/>
            <person name="Han C."/>
            <person name="Larimer F."/>
            <person name="Land M."/>
            <person name="Hauser L."/>
            <person name="Markowitz V."/>
            <person name="Cheng J.-F."/>
            <person name="Hugenholtz P."/>
            <person name="Woyke T."/>
            <person name="Wu D."/>
            <person name="Tindall B."/>
            <person name="Pomrenke H."/>
            <person name="Brambilla E."/>
            <person name="Klenk H.-P."/>
            <person name="Eisen J.A."/>
        </authorList>
    </citation>
    <scope>NUCLEOTIDE SEQUENCE [LARGE SCALE GENOMIC DNA]</scope>
    <source>
        <strain evidence="7">ATCC 35273 / DSM 5150 / MD-1</strain>
    </source>
</reference>
<evidence type="ECO:0000256" key="3">
    <source>
        <dbReference type="ARBA" id="ARBA00022840"/>
    </source>
</evidence>
<gene>
    <name evidence="6" type="ordered locus">Halha_2258</name>
</gene>
<dbReference type="EMBL" id="CP003359">
    <property type="protein sequence ID" value="AGB42132.1"/>
    <property type="molecule type" value="Genomic_DNA"/>
</dbReference>
<keyword evidence="3 4" id="KW-0067">ATP-binding</keyword>
<keyword evidence="7" id="KW-1185">Reference proteome</keyword>
<dbReference type="HOGENOM" id="CLU_052967_0_0_9"/>
<evidence type="ECO:0000256" key="4">
    <source>
        <dbReference type="PROSITE-ProRule" id="PRU00409"/>
    </source>
</evidence>
<dbReference type="KEGG" id="hhl:Halha_2258"/>
<name>L0K9Z2_HALHC</name>
<dbReference type="STRING" id="748449.Halha_2258"/>
<dbReference type="InterPro" id="IPR011761">
    <property type="entry name" value="ATP-grasp"/>
</dbReference>
<dbReference type="Gene3D" id="3.40.50.1000">
    <property type="entry name" value="HAD superfamily/HAD-like"/>
    <property type="match status" value="1"/>
</dbReference>
<dbReference type="PANTHER" id="PTHR43585">
    <property type="entry name" value="FUMIPYRROLE BIOSYNTHESIS PROTEIN C"/>
    <property type="match status" value="1"/>
</dbReference>
<protein>
    <submittedName>
        <fullName evidence="6">Carbamoylphosphate synthase large subunit</fullName>
    </submittedName>
</protein>
<dbReference type="Gene3D" id="3.30.470.20">
    <property type="entry name" value="ATP-grasp fold, B domain"/>
    <property type="match status" value="1"/>
</dbReference>
<dbReference type="Proteomes" id="UP000010880">
    <property type="component" value="Chromosome"/>
</dbReference>
<dbReference type="GO" id="GO:0046872">
    <property type="term" value="F:metal ion binding"/>
    <property type="evidence" value="ECO:0007669"/>
    <property type="project" value="InterPro"/>
</dbReference>
<sequence length="427" mass="49569">MKKKVLVFPCGSEIGLEINRALAKSIHVELLGASSVKSNHGKYVYKNYIEGLPFVNEPTFIDELNLIIKSYDIDFIFPAHDSVVLKLAEFKNKLKCEVIGSPVQTCRICRSKNKTYDVFKSKINTPYIYKNLDSDFQFPVFLKPDIGQGSKGVHKAFSKKNVRFYLEKNSSLIMMEYLPGKEYTIDCFTNKYGELIFCKGRERERIYNGISAHTFPVNDENFKRMARVINNTLEFRGAWFFQVKKRKNGELVLMEIAPRIAGSMGLYRNLGVNFPLLSIFDRLNFDLEIVYNKFGMEMDRALVNRFKSDLEFDNVYIDLDDTIIIDDKVNPLIIGFIYQCLNKGIKVHLITRHSEDNVLDYLKEYNIENLFETISILNKSENKSDYIKQNNSIFIDDSFSERLEVFNKLSLPTFDITAIESLIDWRV</sequence>
<dbReference type="SUPFAM" id="SSF56059">
    <property type="entry name" value="Glutathione synthetase ATP-binding domain-like"/>
    <property type="match status" value="1"/>
</dbReference>
<dbReference type="AlphaFoldDB" id="L0K9Z2"/>
<dbReference type="PATRIC" id="fig|748449.3.peg.2177"/>
<evidence type="ECO:0000256" key="2">
    <source>
        <dbReference type="ARBA" id="ARBA00022741"/>
    </source>
</evidence>
<dbReference type="GO" id="GO:0005524">
    <property type="term" value="F:ATP binding"/>
    <property type="evidence" value="ECO:0007669"/>
    <property type="project" value="UniProtKB-UniRule"/>
</dbReference>
<evidence type="ECO:0000259" key="5">
    <source>
        <dbReference type="PROSITE" id="PS50975"/>
    </source>
</evidence>
<dbReference type="SUPFAM" id="SSF56784">
    <property type="entry name" value="HAD-like"/>
    <property type="match status" value="1"/>
</dbReference>
<dbReference type="Pfam" id="PF15632">
    <property type="entry name" value="ATPgrasp_Ter"/>
    <property type="match status" value="1"/>
</dbReference>
<organism evidence="6 7">
    <name type="scientific">Halobacteroides halobius (strain ATCC 35273 / DSM 5150 / MD-1)</name>
    <dbReference type="NCBI Taxonomy" id="748449"/>
    <lineage>
        <taxon>Bacteria</taxon>
        <taxon>Bacillati</taxon>
        <taxon>Bacillota</taxon>
        <taxon>Clostridia</taxon>
        <taxon>Halanaerobiales</taxon>
        <taxon>Halobacteroidaceae</taxon>
        <taxon>Halobacteroides</taxon>
    </lineage>
</organism>
<dbReference type="OrthoDB" id="9803907at2"/>